<comment type="subcellular location">
    <subcellularLocation>
        <location evidence="1">Membrane</location>
    </subcellularLocation>
</comment>
<dbReference type="PROSITE" id="PS51257">
    <property type="entry name" value="PROKAR_LIPOPROTEIN"/>
    <property type="match status" value="1"/>
</dbReference>
<dbReference type="InterPro" id="IPR050491">
    <property type="entry name" value="AmpC-like"/>
</dbReference>
<dbReference type="Gene3D" id="3.40.710.10">
    <property type="entry name" value="DD-peptidase/beta-lactamase superfamily"/>
    <property type="match status" value="1"/>
</dbReference>
<keyword evidence="2" id="KW-0472">Membrane</keyword>
<dbReference type="GO" id="GO:0016020">
    <property type="term" value="C:membrane"/>
    <property type="evidence" value="ECO:0007669"/>
    <property type="project" value="UniProtKB-SubCell"/>
</dbReference>
<sequence length="348" mass="38451">MTYKIKGILVLILSILLLGGCGSTAMTYAQKEMARQIDRLCTEKNFNGAVLVVNKGQVILSKGYGLANYEEKTPNSPDTVFRIASLSKQFTAAAILLLEERGLLKTDDPLSKYIPDFANGDRIALHHLLTHTSGITDYISLVDKTGDHAYAPAVLIAQIKDKPLLFNPGEKFAYSNSNYALLGYIIEQVSGMSYGDFMAENIIKPLGMENTGYAPNETLPGRAVGYDNIRDGSKATPMNLTVAYAAGGLESTVQDLYKWLQALDGTTLLSEKSRNKMFTRHLSNYGYGWMISHFSEDIMWHSGSLNGFLSVIYRDTKQDNAIIILCNNYLTNLGMLRDKINEILKAGE</sequence>
<dbReference type="InterPro" id="IPR012338">
    <property type="entry name" value="Beta-lactam/transpept-like"/>
</dbReference>
<protein>
    <submittedName>
        <fullName evidence="4">CubicO group peptidase, beta-lactamase class C family</fullName>
    </submittedName>
</protein>
<dbReference type="RefSeq" id="WP_149677324.1">
    <property type="nucleotide sequence ID" value="NZ_FQZP01000001.1"/>
</dbReference>
<name>A0A1M6AGY4_9FIRM</name>
<dbReference type="PANTHER" id="PTHR46825:SF11">
    <property type="entry name" value="PENICILLIN-BINDING PROTEIN 4"/>
    <property type="match status" value="1"/>
</dbReference>
<dbReference type="EMBL" id="FQZP01000001">
    <property type="protein sequence ID" value="SHI35677.1"/>
    <property type="molecule type" value="Genomic_DNA"/>
</dbReference>
<dbReference type="PANTHER" id="PTHR46825">
    <property type="entry name" value="D-ALANYL-D-ALANINE-CARBOXYPEPTIDASE/ENDOPEPTIDASE AMPH"/>
    <property type="match status" value="1"/>
</dbReference>
<dbReference type="Pfam" id="PF00144">
    <property type="entry name" value="Beta-lactamase"/>
    <property type="match status" value="1"/>
</dbReference>
<accession>A0A1M6AGY4</accession>
<dbReference type="SUPFAM" id="SSF56601">
    <property type="entry name" value="beta-lactamase/transpeptidase-like"/>
    <property type="match status" value="1"/>
</dbReference>
<dbReference type="AlphaFoldDB" id="A0A1M6AGY4"/>
<dbReference type="OrthoDB" id="9797709at2"/>
<evidence type="ECO:0000259" key="3">
    <source>
        <dbReference type="Pfam" id="PF00144"/>
    </source>
</evidence>
<evidence type="ECO:0000313" key="5">
    <source>
        <dbReference type="Proteomes" id="UP000324781"/>
    </source>
</evidence>
<gene>
    <name evidence="4" type="ORF">SAMN05444373_100134</name>
</gene>
<evidence type="ECO:0000256" key="2">
    <source>
        <dbReference type="ARBA" id="ARBA00023136"/>
    </source>
</evidence>
<evidence type="ECO:0000256" key="1">
    <source>
        <dbReference type="ARBA" id="ARBA00004370"/>
    </source>
</evidence>
<feature type="domain" description="Beta-lactamase-related" evidence="3">
    <location>
        <begin position="46"/>
        <end position="330"/>
    </location>
</feature>
<organism evidence="4 5">
    <name type="scientific">Thermoclostridium caenicola</name>
    <dbReference type="NCBI Taxonomy" id="659425"/>
    <lineage>
        <taxon>Bacteria</taxon>
        <taxon>Bacillati</taxon>
        <taxon>Bacillota</taxon>
        <taxon>Clostridia</taxon>
        <taxon>Eubacteriales</taxon>
        <taxon>Oscillospiraceae</taxon>
        <taxon>Thermoclostridium</taxon>
    </lineage>
</organism>
<dbReference type="Proteomes" id="UP000324781">
    <property type="component" value="Unassembled WGS sequence"/>
</dbReference>
<reference evidence="4 5" key="1">
    <citation type="submission" date="2016-11" db="EMBL/GenBank/DDBJ databases">
        <authorList>
            <person name="Varghese N."/>
            <person name="Submissions S."/>
        </authorList>
    </citation>
    <scope>NUCLEOTIDE SEQUENCE [LARGE SCALE GENOMIC DNA]</scope>
    <source>
        <strain evidence="4 5">DSM 19027</strain>
    </source>
</reference>
<dbReference type="InterPro" id="IPR001466">
    <property type="entry name" value="Beta-lactam-related"/>
</dbReference>
<evidence type="ECO:0000313" key="4">
    <source>
        <dbReference type="EMBL" id="SHI35677.1"/>
    </source>
</evidence>
<keyword evidence="5" id="KW-1185">Reference proteome</keyword>
<proteinExistence type="predicted"/>